<dbReference type="PANTHER" id="PTHR11803">
    <property type="entry name" value="2-IMINOBUTANOATE/2-IMINOPROPANOATE DEAMINASE RIDA"/>
    <property type="match status" value="1"/>
</dbReference>
<dbReference type="GO" id="GO:0019239">
    <property type="term" value="F:deaminase activity"/>
    <property type="evidence" value="ECO:0007669"/>
    <property type="project" value="TreeGrafter"/>
</dbReference>
<sequence length="135" mass="13828">MAVTLHNPDGLPKPDVYRQLSVATGSRLVFLAGQVARAADGSKVGEGDLAAQVEQSYLNIATALAGVGGSFDDVAKLTVYVVDWTPEKLPLLGEGVARAAAKLGVDPVKPITLLGVAALGEPDLLVEVEATAVLP</sequence>
<dbReference type="AlphaFoldDB" id="A0A7W8EGV6"/>
<evidence type="ECO:0000313" key="2">
    <source>
        <dbReference type="EMBL" id="MBB5077907.1"/>
    </source>
</evidence>
<dbReference type="InterPro" id="IPR035959">
    <property type="entry name" value="RutC-like_sf"/>
</dbReference>
<proteinExistence type="inferred from homology"/>
<dbReference type="GO" id="GO:0005829">
    <property type="term" value="C:cytosol"/>
    <property type="evidence" value="ECO:0007669"/>
    <property type="project" value="TreeGrafter"/>
</dbReference>
<dbReference type="PANTHER" id="PTHR11803:SF58">
    <property type="entry name" value="PROTEIN HMF1-RELATED"/>
    <property type="match status" value="1"/>
</dbReference>
<dbReference type="Gene3D" id="3.30.1330.40">
    <property type="entry name" value="RutC-like"/>
    <property type="match status" value="1"/>
</dbReference>
<comment type="caution">
    <text evidence="2">The sequence shown here is derived from an EMBL/GenBank/DDBJ whole genome shotgun (WGS) entry which is preliminary data.</text>
</comment>
<evidence type="ECO:0000313" key="3">
    <source>
        <dbReference type="Proteomes" id="UP000568380"/>
    </source>
</evidence>
<keyword evidence="3" id="KW-1185">Reference proteome</keyword>
<comment type="similarity">
    <text evidence="1">Belongs to the RutC family.</text>
</comment>
<dbReference type="RefSeq" id="WP_184962183.1">
    <property type="nucleotide sequence ID" value="NZ_JACHIN010000004.1"/>
</dbReference>
<dbReference type="CDD" id="cd00448">
    <property type="entry name" value="YjgF_YER057c_UK114_family"/>
    <property type="match status" value="1"/>
</dbReference>
<name>A0A7W8EGV6_9ACTN</name>
<dbReference type="EMBL" id="JACHIN010000004">
    <property type="protein sequence ID" value="MBB5077907.1"/>
    <property type="molecule type" value="Genomic_DNA"/>
</dbReference>
<evidence type="ECO:0000256" key="1">
    <source>
        <dbReference type="ARBA" id="ARBA00010552"/>
    </source>
</evidence>
<dbReference type="SUPFAM" id="SSF55298">
    <property type="entry name" value="YjgF-like"/>
    <property type="match status" value="1"/>
</dbReference>
<dbReference type="Proteomes" id="UP000568380">
    <property type="component" value="Unassembled WGS sequence"/>
</dbReference>
<dbReference type="Pfam" id="PF01042">
    <property type="entry name" value="Ribonuc_L-PSP"/>
    <property type="match status" value="1"/>
</dbReference>
<accession>A0A7W8EGV6</accession>
<organism evidence="2 3">
    <name type="scientific">Nonomuraea endophytica</name>
    <dbReference type="NCBI Taxonomy" id="714136"/>
    <lineage>
        <taxon>Bacteria</taxon>
        <taxon>Bacillati</taxon>
        <taxon>Actinomycetota</taxon>
        <taxon>Actinomycetes</taxon>
        <taxon>Streptosporangiales</taxon>
        <taxon>Streptosporangiaceae</taxon>
        <taxon>Nonomuraea</taxon>
    </lineage>
</organism>
<dbReference type="InterPro" id="IPR006175">
    <property type="entry name" value="YjgF/YER057c/UK114"/>
</dbReference>
<gene>
    <name evidence="2" type="ORF">HNR40_003382</name>
</gene>
<protein>
    <submittedName>
        <fullName evidence="2">Enamine deaminase RidA (YjgF/YER057c/UK114 family)</fullName>
    </submittedName>
</protein>
<reference evidence="2 3" key="1">
    <citation type="submission" date="2020-08" db="EMBL/GenBank/DDBJ databases">
        <title>Genomic Encyclopedia of Type Strains, Phase IV (KMG-IV): sequencing the most valuable type-strain genomes for metagenomic binning, comparative biology and taxonomic classification.</title>
        <authorList>
            <person name="Goeker M."/>
        </authorList>
    </citation>
    <scope>NUCLEOTIDE SEQUENCE [LARGE SCALE GENOMIC DNA]</scope>
    <source>
        <strain evidence="2 3">DSM 45385</strain>
    </source>
</reference>